<evidence type="ECO:0000256" key="8">
    <source>
        <dbReference type="ARBA" id="ARBA00023065"/>
    </source>
</evidence>
<keyword evidence="6 11" id="KW-0375">Hydrogen ion transport</keyword>
<feature type="compositionally biased region" description="Low complexity" evidence="13">
    <location>
        <begin position="20"/>
        <end position="64"/>
    </location>
</feature>
<evidence type="ECO:0000256" key="6">
    <source>
        <dbReference type="ARBA" id="ARBA00022781"/>
    </source>
</evidence>
<keyword evidence="10 11" id="KW-0066">ATP synthesis</keyword>
<keyword evidence="15" id="KW-1185">Reference proteome</keyword>
<dbReference type="PANTHER" id="PTHR11410">
    <property type="entry name" value="ATP SYNTHASE SUBUNIT A"/>
    <property type="match status" value="1"/>
</dbReference>
<dbReference type="EMBL" id="AP025591">
    <property type="protein sequence ID" value="BDG03493.1"/>
    <property type="molecule type" value="Genomic_DNA"/>
</dbReference>
<comment type="subcellular location">
    <subcellularLocation>
        <location evidence="11 12">Cell membrane</location>
        <topology evidence="11 12">Multi-pass membrane protein</topology>
    </subcellularLocation>
    <subcellularLocation>
        <location evidence="1">Membrane</location>
        <topology evidence="1">Multi-pass membrane protein</topology>
    </subcellularLocation>
</comment>
<feature type="transmembrane region" description="Helical" evidence="11">
    <location>
        <begin position="187"/>
        <end position="207"/>
    </location>
</feature>
<gene>
    <name evidence="14" type="primary">atpB2</name>
    <name evidence="11" type="synonym">atpB</name>
    <name evidence="14" type="ORF">AMOR_24890</name>
</gene>
<organism evidence="14 15">
    <name type="scientific">Anaeromyxobacter oryzae</name>
    <dbReference type="NCBI Taxonomy" id="2918170"/>
    <lineage>
        <taxon>Bacteria</taxon>
        <taxon>Pseudomonadati</taxon>
        <taxon>Myxococcota</taxon>
        <taxon>Myxococcia</taxon>
        <taxon>Myxococcales</taxon>
        <taxon>Cystobacterineae</taxon>
        <taxon>Anaeromyxobacteraceae</taxon>
        <taxon>Anaeromyxobacter</taxon>
    </lineage>
</organism>
<dbReference type="InterPro" id="IPR023011">
    <property type="entry name" value="ATP_synth_F0_asu_AS"/>
</dbReference>
<evidence type="ECO:0000256" key="2">
    <source>
        <dbReference type="ARBA" id="ARBA00006810"/>
    </source>
</evidence>
<dbReference type="PANTHER" id="PTHR11410:SF0">
    <property type="entry name" value="ATP SYNTHASE SUBUNIT A"/>
    <property type="match status" value="1"/>
</dbReference>
<keyword evidence="4 11" id="KW-0138">CF(0)</keyword>
<proteinExistence type="inferred from homology"/>
<dbReference type="NCBIfam" id="NF009953">
    <property type="entry name" value="PRK13419.1"/>
    <property type="match status" value="1"/>
</dbReference>
<dbReference type="NCBIfam" id="TIGR01131">
    <property type="entry name" value="ATP_synt_6_or_A"/>
    <property type="match status" value="1"/>
</dbReference>
<reference evidence="15" key="1">
    <citation type="journal article" date="2022" name="Int. J. Syst. Evol. Microbiol.">
        <title>Anaeromyxobacter oryzae sp. nov., Anaeromyxobacter diazotrophicus sp. nov. and Anaeromyxobacter paludicola sp. nov., isolated from paddy soils.</title>
        <authorList>
            <person name="Itoh H."/>
            <person name="Xu Z."/>
            <person name="Mise K."/>
            <person name="Masuda Y."/>
            <person name="Ushijima N."/>
            <person name="Hayakawa C."/>
            <person name="Shiratori Y."/>
            <person name="Senoo K."/>
        </authorList>
    </citation>
    <scope>NUCLEOTIDE SEQUENCE [LARGE SCALE GENOMIC DNA]</scope>
    <source>
        <strain evidence="15">Red232</strain>
    </source>
</reference>
<feature type="transmembrane region" description="Helical" evidence="11">
    <location>
        <begin position="255"/>
        <end position="272"/>
    </location>
</feature>
<comment type="similarity">
    <text evidence="2 11 12">Belongs to the ATPase A chain family.</text>
</comment>
<dbReference type="HAMAP" id="MF_01393">
    <property type="entry name" value="ATP_synth_a_bact"/>
    <property type="match status" value="1"/>
</dbReference>
<evidence type="ECO:0000313" key="14">
    <source>
        <dbReference type="EMBL" id="BDG03493.1"/>
    </source>
</evidence>
<feature type="transmembrane region" description="Helical" evidence="11">
    <location>
        <begin position="323"/>
        <end position="346"/>
    </location>
</feature>
<dbReference type="PROSITE" id="PS00449">
    <property type="entry name" value="ATPASE_A"/>
    <property type="match status" value="1"/>
</dbReference>
<dbReference type="InterPro" id="IPR045083">
    <property type="entry name" value="ATP_synth_F0_asu_bact/mt"/>
</dbReference>
<sequence>MTAATLVTLALSLTLSQHEGHATPAAGQEAAPAAEHSAAAPQHDAEAAAGAPQEHGAEAHAAAGEGEHAGAAEHDESIGAVMLHHVSDNYVLEYPGVCHGGFRWNCEVDMREVFGDKLKFGALDMTPTKHVVMMWIASLLLLVVVLAAVRKKSVVPRGLYNFIEVLVAFVRNEIAVKNIGEKDADRFTPYLVTAFFFILFLNLFGLLPFAATATANISVTVMMAIFTWVITQYAQIKAQGIGGYFAHLTGGVPKSLFPLWFIMIPVEFLGLFTKPFALTVRLFANMVAGHFVILALLGLIFVISPWVAFGAVPMALSIFMLELFVAFVQAYIFTMLSSLFIGSVVATHGHEEHGHEGHEEHQHGSHVAGASPGHG</sequence>
<feature type="compositionally biased region" description="Basic and acidic residues" evidence="13">
    <location>
        <begin position="351"/>
        <end position="363"/>
    </location>
</feature>
<dbReference type="Pfam" id="PF00119">
    <property type="entry name" value="ATP-synt_A"/>
    <property type="match status" value="1"/>
</dbReference>
<evidence type="ECO:0000256" key="3">
    <source>
        <dbReference type="ARBA" id="ARBA00022448"/>
    </source>
</evidence>
<feature type="region of interest" description="Disordered" evidence="13">
    <location>
        <begin position="20"/>
        <end position="70"/>
    </location>
</feature>
<keyword evidence="7 11" id="KW-1133">Transmembrane helix</keyword>
<feature type="transmembrane region" description="Helical" evidence="11">
    <location>
        <begin position="292"/>
        <end position="316"/>
    </location>
</feature>
<evidence type="ECO:0000256" key="11">
    <source>
        <dbReference type="HAMAP-Rule" id="MF_01393"/>
    </source>
</evidence>
<feature type="transmembrane region" description="Helical" evidence="11">
    <location>
        <begin position="132"/>
        <end position="149"/>
    </location>
</feature>
<evidence type="ECO:0000256" key="1">
    <source>
        <dbReference type="ARBA" id="ARBA00004141"/>
    </source>
</evidence>
<accession>A0ABM7WVK1</accession>
<dbReference type="InterPro" id="IPR000568">
    <property type="entry name" value="ATP_synth_F0_asu"/>
</dbReference>
<comment type="function">
    <text evidence="11 12">Key component of the proton channel; it plays a direct role in the translocation of protons across the membrane.</text>
</comment>
<name>A0ABM7WVK1_9BACT</name>
<protein>
    <recommendedName>
        <fullName evidence="11 12">ATP synthase subunit a</fullName>
    </recommendedName>
    <alternativeName>
        <fullName evidence="11">ATP synthase F0 sector subunit a</fullName>
    </alternativeName>
    <alternativeName>
        <fullName evidence="11">F-ATPase subunit 6</fullName>
    </alternativeName>
</protein>
<evidence type="ECO:0000256" key="9">
    <source>
        <dbReference type="ARBA" id="ARBA00023136"/>
    </source>
</evidence>
<keyword evidence="11" id="KW-1003">Cell membrane</keyword>
<evidence type="ECO:0000256" key="13">
    <source>
        <dbReference type="SAM" id="MobiDB-lite"/>
    </source>
</evidence>
<dbReference type="Gene3D" id="1.20.120.220">
    <property type="entry name" value="ATP synthase, F0 complex, subunit A"/>
    <property type="match status" value="1"/>
</dbReference>
<dbReference type="PRINTS" id="PR00123">
    <property type="entry name" value="ATPASEA"/>
</dbReference>
<evidence type="ECO:0000256" key="7">
    <source>
        <dbReference type="ARBA" id="ARBA00022989"/>
    </source>
</evidence>
<keyword evidence="5 11" id="KW-0812">Transmembrane</keyword>
<dbReference type="InterPro" id="IPR035908">
    <property type="entry name" value="F0_ATP_A_sf"/>
</dbReference>
<keyword evidence="3 11" id="KW-0813">Transport</keyword>
<evidence type="ECO:0000313" key="15">
    <source>
        <dbReference type="Proteomes" id="UP001162891"/>
    </source>
</evidence>
<dbReference type="SUPFAM" id="SSF81336">
    <property type="entry name" value="F1F0 ATP synthase subunit A"/>
    <property type="match status" value="1"/>
</dbReference>
<keyword evidence="9 11" id="KW-0472">Membrane</keyword>
<evidence type="ECO:0000256" key="12">
    <source>
        <dbReference type="RuleBase" id="RU000483"/>
    </source>
</evidence>
<dbReference type="RefSeq" id="WP_248361555.1">
    <property type="nucleotide sequence ID" value="NZ_AP025591.1"/>
</dbReference>
<evidence type="ECO:0000256" key="5">
    <source>
        <dbReference type="ARBA" id="ARBA00022692"/>
    </source>
</evidence>
<evidence type="ECO:0000256" key="4">
    <source>
        <dbReference type="ARBA" id="ARBA00022547"/>
    </source>
</evidence>
<dbReference type="CDD" id="cd00310">
    <property type="entry name" value="ATP-synt_Fo_a_6"/>
    <property type="match status" value="1"/>
</dbReference>
<keyword evidence="8 11" id="KW-0406">Ion transport</keyword>
<feature type="transmembrane region" description="Helical" evidence="11">
    <location>
        <begin position="213"/>
        <end position="234"/>
    </location>
</feature>
<dbReference type="Proteomes" id="UP001162891">
    <property type="component" value="Chromosome"/>
</dbReference>
<evidence type="ECO:0000256" key="10">
    <source>
        <dbReference type="ARBA" id="ARBA00023310"/>
    </source>
</evidence>
<feature type="region of interest" description="Disordered" evidence="13">
    <location>
        <begin position="351"/>
        <end position="375"/>
    </location>
</feature>